<dbReference type="STRING" id="686832.A0A0C3C5H4"/>
<feature type="compositionally biased region" description="Low complexity" evidence="1">
    <location>
        <begin position="210"/>
        <end position="226"/>
    </location>
</feature>
<feature type="compositionally biased region" description="Low complexity" evidence="1">
    <location>
        <begin position="138"/>
        <end position="151"/>
    </location>
</feature>
<organism evidence="3 4">
    <name type="scientific">Hebeloma cylindrosporum</name>
    <dbReference type="NCBI Taxonomy" id="76867"/>
    <lineage>
        <taxon>Eukaryota</taxon>
        <taxon>Fungi</taxon>
        <taxon>Dikarya</taxon>
        <taxon>Basidiomycota</taxon>
        <taxon>Agaricomycotina</taxon>
        <taxon>Agaricomycetes</taxon>
        <taxon>Agaricomycetidae</taxon>
        <taxon>Agaricales</taxon>
        <taxon>Agaricineae</taxon>
        <taxon>Hymenogastraceae</taxon>
        <taxon>Hebeloma</taxon>
    </lineage>
</organism>
<protein>
    <submittedName>
        <fullName evidence="3">Uncharacterized protein</fullName>
    </submittedName>
</protein>
<dbReference type="OrthoDB" id="2686083at2759"/>
<evidence type="ECO:0000313" key="3">
    <source>
        <dbReference type="EMBL" id="KIM38856.1"/>
    </source>
</evidence>
<reference evidence="4" key="2">
    <citation type="submission" date="2015-01" db="EMBL/GenBank/DDBJ databases">
        <title>Evolutionary Origins and Diversification of the Mycorrhizal Mutualists.</title>
        <authorList>
            <consortium name="DOE Joint Genome Institute"/>
            <consortium name="Mycorrhizal Genomics Consortium"/>
            <person name="Kohler A."/>
            <person name="Kuo A."/>
            <person name="Nagy L.G."/>
            <person name="Floudas D."/>
            <person name="Copeland A."/>
            <person name="Barry K.W."/>
            <person name="Cichocki N."/>
            <person name="Veneault-Fourrey C."/>
            <person name="LaButti K."/>
            <person name="Lindquist E.A."/>
            <person name="Lipzen A."/>
            <person name="Lundell T."/>
            <person name="Morin E."/>
            <person name="Murat C."/>
            <person name="Riley R."/>
            <person name="Ohm R."/>
            <person name="Sun H."/>
            <person name="Tunlid A."/>
            <person name="Henrissat B."/>
            <person name="Grigoriev I.V."/>
            <person name="Hibbett D.S."/>
            <person name="Martin F."/>
        </authorList>
    </citation>
    <scope>NUCLEOTIDE SEQUENCE [LARGE SCALE GENOMIC DNA]</scope>
    <source>
        <strain evidence="4">h7</strain>
    </source>
</reference>
<dbReference type="PANTHER" id="PTHR48125">
    <property type="entry name" value="LP07818P1"/>
    <property type="match status" value="1"/>
</dbReference>
<name>A0A0C3C5H4_HEBCY</name>
<sequence length="1120" mass="119267">MASTAMSVLPFIGYFLLACIVFYLVLRVVRYIKSTRGASTASLPKPVSGNAGKSIFSLGRTTAWGWRKWTAALPRVPWATVNVPVPGRGPTTKNIKNLSVELLPTTGLPPPPSATPTAPNSVMATAPLVDIGDPSTPPLTSTSTFSSFPVTPRTPSPPSHNLLGQLSAQLSVKPMYPTPAHHSYPRPPSPHALLATTPPPKHGPHKRSRSLGGVSVRRLSGGTSGLRNAVRADSDIEVEMKEIRAGIQRGQEHVRGTSREHLLIDFSSSGSSEEEIDDVSPAASDIGVLPLHGRGPPQPHFPYAPSVPPVLPVRVDARTIGRHVPLVDLGEQDTVTQDENSLDDAWRWFGSDQSLASSSSMSSSSSATTMAHTPKNTISSEFSLKSKIQPLVDVDLEDVPVELVSVPQTVHVRHVAADGTHLKDTLHVIESKTMALVDIDDNTSHGEARLVDLGNDEFEEQRVPTLVPVSKSPSPELAQPSTAFEAEAGYSHPLEIEAESVHVQVRPKAVILETPLPADPEASMLFGKAQDPQGLADPATEHLEESQLPEEIATTQVLVDVDVDAGHPSVDSGVSISITPEQDSSSWSWDDVDVEDPWNHHLSMGESTVSDPESDLITFAGGAPSSTSDEEVVRIVQGDHETEELGMLEMSPGGSLLPTAIEDELEREGQDGVPVFDLESADVSFSTEKPPSAEVEFEEEEVTPKPTPVSNAVELPEVVIMDVEEEEFVYEPLVEKTAESPLEDDEVFVYPDPDLPPLPLHLEDAPIVDQPLTTTTTLSVFAEALEAQMNTHLIATGSGSSQAEDVAEKEHLIVPASQRLPSSQTPTPPASPPPTFGSHPPQSHTHTHLRVLNSTTNASSRNRSRTPSPVSPVPRLAVVLPFMEGRGEDKENDTPTALTVGRFSESLLATKPLWSIRASDAPALGIPSSGGVLGASPRMRRSVLGDVDSNVMEEVVAEVEEEVKVEEEETDGDGDDDVLTSEAEVEGNVDAGPVVGIVEQPTPDHPEAPPMKLSTSLPGSFPDVEPTPEVVEPASSVTPTAATSTTATAPIRRPAPTANGTAATQFVIPSARTLVRSPLDIALAMQMRPGLGAGADPAWMVRFLMAVFGWMAVAVAGGDF</sequence>
<reference evidence="3 4" key="1">
    <citation type="submission" date="2014-04" db="EMBL/GenBank/DDBJ databases">
        <authorList>
            <consortium name="DOE Joint Genome Institute"/>
            <person name="Kuo A."/>
            <person name="Gay G."/>
            <person name="Dore J."/>
            <person name="Kohler A."/>
            <person name="Nagy L.G."/>
            <person name="Floudas D."/>
            <person name="Copeland A."/>
            <person name="Barry K.W."/>
            <person name="Cichocki N."/>
            <person name="Veneault-Fourrey C."/>
            <person name="LaButti K."/>
            <person name="Lindquist E.A."/>
            <person name="Lipzen A."/>
            <person name="Lundell T."/>
            <person name="Morin E."/>
            <person name="Murat C."/>
            <person name="Sun H."/>
            <person name="Tunlid A."/>
            <person name="Henrissat B."/>
            <person name="Grigoriev I.V."/>
            <person name="Hibbett D.S."/>
            <person name="Martin F."/>
            <person name="Nordberg H.P."/>
            <person name="Cantor M.N."/>
            <person name="Hua S.X."/>
        </authorList>
    </citation>
    <scope>NUCLEOTIDE SEQUENCE [LARGE SCALE GENOMIC DNA]</scope>
    <source>
        <strain evidence="4">h7</strain>
    </source>
</reference>
<feature type="region of interest" description="Disordered" evidence="1">
    <location>
        <begin position="135"/>
        <end position="160"/>
    </location>
</feature>
<feature type="region of interest" description="Disordered" evidence="1">
    <location>
        <begin position="816"/>
        <end position="847"/>
    </location>
</feature>
<keyword evidence="4" id="KW-1185">Reference proteome</keyword>
<dbReference type="AlphaFoldDB" id="A0A0C3C5H4"/>
<keyword evidence="2" id="KW-0812">Transmembrane</keyword>
<dbReference type="HOGENOM" id="CLU_295608_0_0_1"/>
<feature type="region of interest" description="Disordered" evidence="1">
    <location>
        <begin position="1001"/>
        <end position="1021"/>
    </location>
</feature>
<gene>
    <name evidence="3" type="ORF">M413DRAFT_238544</name>
</gene>
<feature type="compositionally biased region" description="Pro residues" evidence="1">
    <location>
        <begin position="826"/>
        <end position="835"/>
    </location>
</feature>
<dbReference type="PANTHER" id="PTHR48125:SF10">
    <property type="entry name" value="OS12G0136300 PROTEIN"/>
    <property type="match status" value="1"/>
</dbReference>
<feature type="transmembrane region" description="Helical" evidence="2">
    <location>
        <begin position="6"/>
        <end position="26"/>
    </location>
</feature>
<keyword evidence="2" id="KW-0472">Membrane</keyword>
<keyword evidence="2" id="KW-1133">Transmembrane helix</keyword>
<accession>A0A0C3C5H4</accession>
<evidence type="ECO:0000256" key="2">
    <source>
        <dbReference type="SAM" id="Phobius"/>
    </source>
</evidence>
<evidence type="ECO:0000256" key="1">
    <source>
        <dbReference type="SAM" id="MobiDB-lite"/>
    </source>
</evidence>
<feature type="region of interest" description="Disordered" evidence="1">
    <location>
        <begin position="175"/>
        <end position="226"/>
    </location>
</feature>
<proteinExistence type="predicted"/>
<evidence type="ECO:0000313" key="4">
    <source>
        <dbReference type="Proteomes" id="UP000053424"/>
    </source>
</evidence>
<dbReference type="Proteomes" id="UP000053424">
    <property type="component" value="Unassembled WGS sequence"/>
</dbReference>
<dbReference type="EMBL" id="KN831788">
    <property type="protein sequence ID" value="KIM38856.1"/>
    <property type="molecule type" value="Genomic_DNA"/>
</dbReference>